<protein>
    <submittedName>
        <fullName evidence="1">Uncharacterized protein</fullName>
    </submittedName>
</protein>
<dbReference type="AlphaFoldDB" id="A0A5B7EIR7"/>
<reference evidence="1 2" key="1">
    <citation type="submission" date="2019-05" db="EMBL/GenBank/DDBJ databases">
        <title>Another draft genome of Portunus trituberculatus and its Hox gene families provides insights of decapod evolution.</title>
        <authorList>
            <person name="Jeong J.-H."/>
            <person name="Song I."/>
            <person name="Kim S."/>
            <person name="Choi T."/>
            <person name="Kim D."/>
            <person name="Ryu S."/>
            <person name="Kim W."/>
        </authorList>
    </citation>
    <scope>NUCLEOTIDE SEQUENCE [LARGE SCALE GENOMIC DNA]</scope>
    <source>
        <tissue evidence="1">Muscle</tissue>
    </source>
</reference>
<accession>A0A5B7EIR7</accession>
<evidence type="ECO:0000313" key="2">
    <source>
        <dbReference type="Proteomes" id="UP000324222"/>
    </source>
</evidence>
<dbReference type="EMBL" id="VSRR010003026">
    <property type="protein sequence ID" value="MPC34301.1"/>
    <property type="molecule type" value="Genomic_DNA"/>
</dbReference>
<organism evidence="1 2">
    <name type="scientific">Portunus trituberculatus</name>
    <name type="common">Swimming crab</name>
    <name type="synonym">Neptunus trituberculatus</name>
    <dbReference type="NCBI Taxonomy" id="210409"/>
    <lineage>
        <taxon>Eukaryota</taxon>
        <taxon>Metazoa</taxon>
        <taxon>Ecdysozoa</taxon>
        <taxon>Arthropoda</taxon>
        <taxon>Crustacea</taxon>
        <taxon>Multicrustacea</taxon>
        <taxon>Malacostraca</taxon>
        <taxon>Eumalacostraca</taxon>
        <taxon>Eucarida</taxon>
        <taxon>Decapoda</taxon>
        <taxon>Pleocyemata</taxon>
        <taxon>Brachyura</taxon>
        <taxon>Eubrachyura</taxon>
        <taxon>Portunoidea</taxon>
        <taxon>Portunidae</taxon>
        <taxon>Portuninae</taxon>
        <taxon>Portunus</taxon>
    </lineage>
</organism>
<dbReference type="Proteomes" id="UP000324222">
    <property type="component" value="Unassembled WGS sequence"/>
</dbReference>
<proteinExistence type="predicted"/>
<keyword evidence="2" id="KW-1185">Reference proteome</keyword>
<sequence length="76" mass="8261">MFNPEPANGLDWIPLVLNPAREASPATGLRVEEGMYRGGGRASSEPLLPGSRSRLIFERCKNPLCVLVSTPLPMEP</sequence>
<name>A0A5B7EIR7_PORTR</name>
<comment type="caution">
    <text evidence="1">The sequence shown here is derived from an EMBL/GenBank/DDBJ whole genome shotgun (WGS) entry which is preliminary data.</text>
</comment>
<evidence type="ECO:0000313" key="1">
    <source>
        <dbReference type="EMBL" id="MPC34301.1"/>
    </source>
</evidence>
<gene>
    <name evidence="1" type="ORF">E2C01_027684</name>
</gene>